<dbReference type="PROSITE" id="PS50003">
    <property type="entry name" value="PH_DOMAIN"/>
    <property type="match status" value="1"/>
</dbReference>
<evidence type="ECO:0000313" key="8">
    <source>
        <dbReference type="EMBL" id="KAF7267421.1"/>
    </source>
</evidence>
<reference evidence="8" key="1">
    <citation type="submission" date="2020-08" db="EMBL/GenBank/DDBJ databases">
        <title>Genome sequencing and assembly of the red palm weevil Rhynchophorus ferrugineus.</title>
        <authorList>
            <person name="Dias G.B."/>
            <person name="Bergman C.M."/>
            <person name="Manee M."/>
        </authorList>
    </citation>
    <scope>NUCLEOTIDE SEQUENCE</scope>
    <source>
        <strain evidence="8">AA-2017</strain>
        <tissue evidence="8">Whole larva</tissue>
    </source>
</reference>
<feature type="compositionally biased region" description="Polar residues" evidence="3">
    <location>
        <begin position="1143"/>
        <end position="1166"/>
    </location>
</feature>
<evidence type="ECO:0000256" key="1">
    <source>
        <dbReference type="ARBA" id="ARBA00009498"/>
    </source>
</evidence>
<evidence type="ECO:0000313" key="9">
    <source>
        <dbReference type="Proteomes" id="UP000625711"/>
    </source>
</evidence>
<dbReference type="EMBL" id="JAACXV010014426">
    <property type="protein sequence ID" value="KAF7267421.1"/>
    <property type="molecule type" value="Genomic_DNA"/>
</dbReference>
<dbReference type="Gene3D" id="2.30.29.30">
    <property type="entry name" value="Pleckstrin-homology domain (PH domain)/Phosphotyrosine-binding domain (PTB)"/>
    <property type="match status" value="1"/>
</dbReference>
<feature type="region of interest" description="Disordered" evidence="3">
    <location>
        <begin position="1239"/>
        <end position="1275"/>
    </location>
</feature>
<feature type="domain" description="PH" evidence="4">
    <location>
        <begin position="897"/>
        <end position="996"/>
    </location>
</feature>
<evidence type="ECO:0000259" key="6">
    <source>
        <dbReference type="PROSITE" id="PS50106"/>
    </source>
</evidence>
<protein>
    <recommendedName>
        <fullName evidence="10">Connector enhancer of kinase suppressor of ras 3</fullName>
    </recommendedName>
</protein>
<dbReference type="InterPro" id="IPR011993">
    <property type="entry name" value="PH-like_dom_sf"/>
</dbReference>
<name>A0A834M499_RHYFE</name>
<dbReference type="InterPro" id="IPR051566">
    <property type="entry name" value="CNKSR"/>
</dbReference>
<dbReference type="Gene3D" id="1.10.150.50">
    <property type="entry name" value="Transcription Factor, Ets-1"/>
    <property type="match status" value="1"/>
</dbReference>
<feature type="compositionally biased region" description="Basic and acidic residues" evidence="3">
    <location>
        <begin position="613"/>
        <end position="625"/>
    </location>
</feature>
<dbReference type="Pfam" id="PF00169">
    <property type="entry name" value="PH"/>
    <property type="match status" value="1"/>
</dbReference>
<dbReference type="SUPFAM" id="SSF50729">
    <property type="entry name" value="PH domain-like"/>
    <property type="match status" value="1"/>
</dbReference>
<feature type="region of interest" description="Disordered" evidence="3">
    <location>
        <begin position="1136"/>
        <end position="1179"/>
    </location>
</feature>
<dbReference type="SMART" id="SM00454">
    <property type="entry name" value="SAM"/>
    <property type="match status" value="1"/>
</dbReference>
<dbReference type="Pfam" id="PF10534">
    <property type="entry name" value="CRIC_ras_sig"/>
    <property type="match status" value="1"/>
</dbReference>
<feature type="region of interest" description="Disordered" evidence="3">
    <location>
        <begin position="558"/>
        <end position="665"/>
    </location>
</feature>
<dbReference type="CDD" id="cd09511">
    <property type="entry name" value="SAM_CNK1_2_3-suppressor"/>
    <property type="match status" value="1"/>
</dbReference>
<feature type="domain" description="CRIC" evidence="7">
    <location>
        <begin position="82"/>
        <end position="169"/>
    </location>
</feature>
<feature type="region of interest" description="Disordered" evidence="3">
    <location>
        <begin position="1007"/>
        <end position="1029"/>
    </location>
</feature>
<dbReference type="Proteomes" id="UP000625711">
    <property type="component" value="Unassembled WGS sequence"/>
</dbReference>
<keyword evidence="9" id="KW-1185">Reference proteome</keyword>
<feature type="compositionally biased region" description="Basic and acidic residues" evidence="3">
    <location>
        <begin position="1017"/>
        <end position="1029"/>
    </location>
</feature>
<sequence>MAYVNVKDWSVDQVMYWLKGLDNVIFQYEPSFLNNQVTGQHLLNLRADDLDNIGVNKLGHQEIILEAVEHLRNFHYELDKENLQMHALKLSCAANSLYKELLMVDERSDTVKTQVMSDVHNIVAAIKPLALWLDRSPFTGDKDYLDNKKELLQLSLEMAYVAHRGKFSENPVLDIKKNCEKLAKIADYIIQDICDPMILQPASLDLATLKKKEQDIGFIIMPSYYPVHQIVDIKFGSPAHGSTKIEEGDEIVQVNYQTVVGWQAKKVMHLLIEASPEIVLTLKKRPRHSKVYGQIYMKPYRLPSRKKPTENWSRWNDNLPSPRLLPIIDLPITITKSEEEINNEEGDLTSSDSEAPDSPLEGSFRMYPVKPRSIPQRRNTITGTTPTNKRPTTSIEQYWDFLQSCANGNQSSSFINIDKAKVEEEARFLRDKSVSYNVGLDSSPRPTTVIGISHSHRKKSVKGRDKATDQDIARKVNFDDVSEEMKTRNDAAAKIDNKLDLLDIKVQETNLNEEKSVSINSLSSLHNENISFIDEGRELTDRSSMVSDLVKESSLTDSFLKSQENDGTKGQNMPVKDPSLAEINVHNMIKKFDDKRSPSSPKPRVLPRGQGKKPPEVPQKPDNKKPLVPPRSATTKLRGRLDKSHSTPAYDLTEEDPTQDSPPIKIEKLPDVIPKIPESIIETSPVDDKNCFFPPEENQNTIIEINEVPEVIKKLEIIPDEVIEQTSEAKPEIRPAACDLDLPPKPPPRKSLDNLKPAYPADSPKPIVNIPEPPKTTQPASKKCLEFPETNVDLKKMGSMQSIRSTESNDYLVPIQVKQPFEMPGKSFKSSPKAGFEVDGASVSKNISSHEVHRPHELKVSPTNSIVKAMISNKGKSKKKNNLIAKKRKVTVNDLTPADNQGYLYQRLRGKHNPNVHWEKRWFVLLGSCLYGFKNKDDPRASCLIFLSDFTVSVANEVKSRSNAFKVYHTGTVFYFSAEDSDSLQIWIDLINAACLHNESLKNHDGRLYSETDDSDTEKPKNAQPEKTDSLKKFGSLKKFSLKKASTETPHTGSTSLDRKWFFNKTSSNAKNNLPVPTSQFRSYRKVKNEPTQASVRTGNFTSHVPILGPSNLHQAQNISVPNLAIDISRVPSVKDTSKSKQKNQNFVHASNPSLCSATEFTTPPATSKHGTKDRPENLAGLPTLEELMNRQSEESRTNPHHQFDLSTVQSDVVYGELPIRSPEPSSDAQDVFDNLPLSRSASQSEKHESSSCFGKRLGSLKRNQNKGEEGKMATYPKAIKGLESKSNRSLPRALKIQTGSRECEEYTVSNLHYSSDKNLSRNESSEMICCSEIVNESQFAQNRMLDDSMVQGTPKKSGKIKRQTSFGSTEKKSSRSLPGFTNRVGDSSRAKLKPTTQYTPMPLPLLTSESKSTPKFAVEL</sequence>
<feature type="region of interest" description="Disordered" evidence="3">
    <location>
        <begin position="447"/>
        <end position="468"/>
    </location>
</feature>
<comment type="similarity">
    <text evidence="1">Belongs to the CNKSR family.</text>
</comment>
<evidence type="ECO:0000259" key="7">
    <source>
        <dbReference type="PROSITE" id="PS51290"/>
    </source>
</evidence>
<feature type="domain" description="SAM" evidence="5">
    <location>
        <begin position="9"/>
        <end position="74"/>
    </location>
</feature>
<dbReference type="InterPro" id="IPR013761">
    <property type="entry name" value="SAM/pointed_sf"/>
</dbReference>
<dbReference type="InterPro" id="IPR036034">
    <property type="entry name" value="PDZ_sf"/>
</dbReference>
<feature type="region of interest" description="Disordered" evidence="3">
    <location>
        <begin position="342"/>
        <end position="367"/>
    </location>
</feature>
<feature type="region of interest" description="Disordered" evidence="3">
    <location>
        <begin position="727"/>
        <end position="781"/>
    </location>
</feature>
<dbReference type="PANTHER" id="PTHR12844">
    <property type="entry name" value="CONNECTOR ENCHANCER OF KINASE SUPPRESSOR OF RAS"/>
    <property type="match status" value="1"/>
</dbReference>
<dbReference type="InterPro" id="IPR017874">
    <property type="entry name" value="CRIC_domain"/>
</dbReference>
<feature type="non-terminal residue" evidence="8">
    <location>
        <position position="1421"/>
    </location>
</feature>
<evidence type="ECO:0008006" key="10">
    <source>
        <dbReference type="Google" id="ProtNLM"/>
    </source>
</evidence>
<gene>
    <name evidence="8" type="ORF">GWI33_019355</name>
</gene>
<comment type="caution">
    <text evidence="8">The sequence shown here is derived from an EMBL/GenBank/DDBJ whole genome shotgun (WGS) entry which is preliminary data.</text>
</comment>
<dbReference type="PROSITE" id="PS51290">
    <property type="entry name" value="CRIC"/>
    <property type="match status" value="1"/>
</dbReference>
<dbReference type="SMART" id="SM00228">
    <property type="entry name" value="PDZ"/>
    <property type="match status" value="1"/>
</dbReference>
<feature type="domain" description="PDZ" evidence="6">
    <location>
        <begin position="206"/>
        <end position="286"/>
    </location>
</feature>
<dbReference type="Gene3D" id="2.30.42.10">
    <property type="match status" value="1"/>
</dbReference>
<dbReference type="SUPFAM" id="SSF50156">
    <property type="entry name" value="PDZ domain-like"/>
    <property type="match status" value="1"/>
</dbReference>
<dbReference type="InterPro" id="IPR049628">
    <property type="entry name" value="CNK1-3_SAM"/>
</dbReference>
<evidence type="ECO:0000259" key="4">
    <source>
        <dbReference type="PROSITE" id="PS50003"/>
    </source>
</evidence>
<dbReference type="InterPro" id="IPR001478">
    <property type="entry name" value="PDZ"/>
</dbReference>
<dbReference type="PROSITE" id="PS50106">
    <property type="entry name" value="PDZ"/>
    <property type="match status" value="1"/>
</dbReference>
<dbReference type="InterPro" id="IPR001660">
    <property type="entry name" value="SAM"/>
</dbReference>
<evidence type="ECO:0000256" key="2">
    <source>
        <dbReference type="ARBA" id="ARBA00022553"/>
    </source>
</evidence>
<evidence type="ECO:0000256" key="3">
    <source>
        <dbReference type="SAM" id="MobiDB-lite"/>
    </source>
</evidence>
<evidence type="ECO:0000259" key="5">
    <source>
        <dbReference type="PROSITE" id="PS50105"/>
    </source>
</evidence>
<dbReference type="PANTHER" id="PTHR12844:SF42">
    <property type="entry name" value="CONNECTOR ENHANCER OF KSR PROTEIN CNK"/>
    <property type="match status" value="1"/>
</dbReference>
<dbReference type="CDD" id="cd13326">
    <property type="entry name" value="PH_CNK_insect-like"/>
    <property type="match status" value="1"/>
</dbReference>
<organism evidence="8 9">
    <name type="scientific">Rhynchophorus ferrugineus</name>
    <name type="common">Red palm weevil</name>
    <name type="synonym">Curculio ferrugineus</name>
    <dbReference type="NCBI Taxonomy" id="354439"/>
    <lineage>
        <taxon>Eukaryota</taxon>
        <taxon>Metazoa</taxon>
        <taxon>Ecdysozoa</taxon>
        <taxon>Arthropoda</taxon>
        <taxon>Hexapoda</taxon>
        <taxon>Insecta</taxon>
        <taxon>Pterygota</taxon>
        <taxon>Neoptera</taxon>
        <taxon>Endopterygota</taxon>
        <taxon>Coleoptera</taxon>
        <taxon>Polyphaga</taxon>
        <taxon>Cucujiformia</taxon>
        <taxon>Curculionidae</taxon>
        <taxon>Dryophthorinae</taxon>
        <taxon>Rhynchophorus</taxon>
    </lineage>
</organism>
<proteinExistence type="inferred from homology"/>
<dbReference type="PROSITE" id="PS50105">
    <property type="entry name" value="SAM_DOMAIN"/>
    <property type="match status" value="1"/>
</dbReference>
<accession>A0A834M499</accession>
<feature type="region of interest" description="Disordered" evidence="3">
    <location>
        <begin position="1350"/>
        <end position="1421"/>
    </location>
</feature>
<dbReference type="InterPro" id="IPR001849">
    <property type="entry name" value="PH_domain"/>
</dbReference>
<keyword evidence="2" id="KW-0597">Phosphoprotein</keyword>
<dbReference type="SUPFAM" id="SSF47769">
    <property type="entry name" value="SAM/Pointed domain"/>
    <property type="match status" value="1"/>
</dbReference>
<dbReference type="OrthoDB" id="74412at2759"/>
<dbReference type="Pfam" id="PF00536">
    <property type="entry name" value="SAM_1"/>
    <property type="match status" value="1"/>
</dbReference>
<dbReference type="SMART" id="SM00233">
    <property type="entry name" value="PH"/>
    <property type="match status" value="1"/>
</dbReference>